<dbReference type="PROSITE" id="PS00092">
    <property type="entry name" value="N6_MTASE"/>
    <property type="match status" value="1"/>
</dbReference>
<sequence>MNIKTKNSLNRKLTSAKLNKKDEFYTQLTDVERELKHYREHFKGKTIFCNCDDPEWSNFWKYFELNFEFLGIKKLISTHFEEDKSSYKLEIIGDNNFDGKINNLDIVKTPLKENGDFRSKECIEILKEADIVVTNPPFSLFREYVAQLIEYNKKFIVIGHQNAISYREIFQLMKENKIWLGYGFKGGAAHFINKYYENYATATDRKEGMIRVSGVHWFTNLEIKKRHEELILYRSIKDEKYNKYYNFDAINVNKTKEIPIDCDGIMGVPITFMDKYNPDQFEIIGLGISNSGIEIGVKPYTDEHKEYRKRVQKRGAVNGDLYMIIDEEVVVPYARILIKHKR</sequence>
<dbReference type="InterPro" id="IPR002052">
    <property type="entry name" value="DNA_methylase_N6_adenine_CS"/>
</dbReference>
<dbReference type="RefSeq" id="WP_046990919.1">
    <property type="nucleotide sequence ID" value="NZ_JAIS01000002.1"/>
</dbReference>
<proteinExistence type="predicted"/>
<protein>
    <submittedName>
        <fullName evidence="1">Modification methylase</fullName>
    </submittedName>
</protein>
<keyword evidence="1" id="KW-0489">Methyltransferase</keyword>
<gene>
    <name evidence="1" type="ORF">AF76_00010</name>
</gene>
<comment type="caution">
    <text evidence="1">The sequence shown here is derived from an EMBL/GenBank/DDBJ whole genome shotgun (WGS) entry which is preliminary data.</text>
</comment>
<organism evidence="1 2">
    <name type="scientific">Aliarcobacter butzleri L351</name>
    <dbReference type="NCBI Taxonomy" id="1447259"/>
    <lineage>
        <taxon>Bacteria</taxon>
        <taxon>Pseudomonadati</taxon>
        <taxon>Campylobacterota</taxon>
        <taxon>Epsilonproteobacteria</taxon>
        <taxon>Campylobacterales</taxon>
        <taxon>Arcobacteraceae</taxon>
        <taxon>Aliarcobacter</taxon>
    </lineage>
</organism>
<evidence type="ECO:0000313" key="1">
    <source>
        <dbReference type="EMBL" id="KLE02949.1"/>
    </source>
</evidence>
<dbReference type="EMBL" id="JAIS01000002">
    <property type="protein sequence ID" value="KLE02949.1"/>
    <property type="molecule type" value="Genomic_DNA"/>
</dbReference>
<name>A0A837J955_9BACT</name>
<dbReference type="InterPro" id="IPR025247">
    <property type="entry name" value="EcoRI-like_methylase"/>
</dbReference>
<dbReference type="GO" id="GO:0003676">
    <property type="term" value="F:nucleic acid binding"/>
    <property type="evidence" value="ECO:0007669"/>
    <property type="project" value="InterPro"/>
</dbReference>
<keyword evidence="1" id="KW-0808">Transferase</keyword>
<evidence type="ECO:0000313" key="2">
    <source>
        <dbReference type="Proteomes" id="UP000035526"/>
    </source>
</evidence>
<reference evidence="1 2" key="1">
    <citation type="submission" date="2014-01" db="EMBL/GenBank/DDBJ databases">
        <title>Development of a Comparative Genomic Fingerprinting Assay for High Resolution Genotyping of Arcobacter butzleri.</title>
        <authorList>
            <person name="Webb A.L."/>
            <person name="Inglis G.D."/>
            <person name="Kruczkiewicz P."/>
            <person name="Selinger L.B."/>
            <person name="Taboada E.N."/>
        </authorList>
    </citation>
    <scope>NUCLEOTIDE SEQUENCE [LARGE SCALE GENOMIC DNA]</scope>
    <source>
        <strain evidence="1 2">L351</strain>
    </source>
</reference>
<accession>A0A837J955</accession>
<dbReference type="GO" id="GO:0032259">
    <property type="term" value="P:methylation"/>
    <property type="evidence" value="ECO:0007669"/>
    <property type="project" value="UniProtKB-KW"/>
</dbReference>
<dbReference type="AlphaFoldDB" id="A0A837J955"/>
<dbReference type="Proteomes" id="UP000035526">
    <property type="component" value="Unassembled WGS sequence"/>
</dbReference>
<dbReference type="GO" id="GO:0008168">
    <property type="term" value="F:methyltransferase activity"/>
    <property type="evidence" value="ECO:0007669"/>
    <property type="project" value="UniProtKB-KW"/>
</dbReference>
<dbReference type="Pfam" id="PF13651">
    <property type="entry name" value="EcoRI_methylase"/>
    <property type="match status" value="1"/>
</dbReference>